<sequence length="106" mass="12216">MDIALHLKEEELEMLKQSKHKDIEKSLNLMRKELDGAIFNAKGKLEEALKAYHQHEKSRAMEYATASGKSKIQSKEYIINEEEIFPDVGYFKEAVKKFESPAKSQA</sequence>
<gene>
    <name evidence="1" type="ORF">X975_11768</name>
</gene>
<accession>A0A087UB86</accession>
<proteinExistence type="predicted"/>
<dbReference type="Proteomes" id="UP000054359">
    <property type="component" value="Unassembled WGS sequence"/>
</dbReference>
<name>A0A087UB86_STEMI</name>
<protein>
    <submittedName>
        <fullName evidence="1">Uncharacterized protein</fullName>
    </submittedName>
</protein>
<dbReference type="AlphaFoldDB" id="A0A087UB86"/>
<keyword evidence="2" id="KW-1185">Reference proteome</keyword>
<feature type="non-terminal residue" evidence="1">
    <location>
        <position position="106"/>
    </location>
</feature>
<evidence type="ECO:0000313" key="1">
    <source>
        <dbReference type="EMBL" id="KFM74625.1"/>
    </source>
</evidence>
<organism evidence="1 2">
    <name type="scientific">Stegodyphus mimosarum</name>
    <name type="common">African social velvet spider</name>
    <dbReference type="NCBI Taxonomy" id="407821"/>
    <lineage>
        <taxon>Eukaryota</taxon>
        <taxon>Metazoa</taxon>
        <taxon>Ecdysozoa</taxon>
        <taxon>Arthropoda</taxon>
        <taxon>Chelicerata</taxon>
        <taxon>Arachnida</taxon>
        <taxon>Araneae</taxon>
        <taxon>Araneomorphae</taxon>
        <taxon>Entelegynae</taxon>
        <taxon>Eresoidea</taxon>
        <taxon>Eresidae</taxon>
        <taxon>Stegodyphus</taxon>
    </lineage>
</organism>
<evidence type="ECO:0000313" key="2">
    <source>
        <dbReference type="Proteomes" id="UP000054359"/>
    </source>
</evidence>
<reference evidence="1 2" key="1">
    <citation type="submission" date="2013-11" db="EMBL/GenBank/DDBJ databases">
        <title>Genome sequencing of Stegodyphus mimosarum.</title>
        <authorList>
            <person name="Bechsgaard J."/>
        </authorList>
    </citation>
    <scope>NUCLEOTIDE SEQUENCE [LARGE SCALE GENOMIC DNA]</scope>
</reference>
<dbReference type="EMBL" id="KK119076">
    <property type="protein sequence ID" value="KFM74625.1"/>
    <property type="molecule type" value="Genomic_DNA"/>
</dbReference>